<dbReference type="RefSeq" id="WP_096510473.1">
    <property type="nucleotide sequence ID" value="NZ_AP017423.2"/>
</dbReference>
<accession>A0ABM7RV68</accession>
<protein>
    <recommendedName>
        <fullName evidence="4">DUF3618 domain-containing protein</fullName>
    </recommendedName>
</protein>
<dbReference type="Proteomes" id="UP000218595">
    <property type="component" value="Chromosome"/>
</dbReference>
<gene>
    <name evidence="2" type="ORF">LAB08_R35510</name>
</gene>
<reference evidence="2 3" key="1">
    <citation type="submission" date="2016-04" db="EMBL/GenBank/DDBJ databases">
        <title>Complete genome sequence of Pseudomonas sp. LAB-08 isolated from TCE contaminated aquifer soil.</title>
        <authorList>
            <person name="Dohra H."/>
            <person name="Suzuki K."/>
            <person name="Fatma A."/>
            <person name="Inuzuka Y."/>
            <person name="Honjo M."/>
            <person name="Tashiro Y."/>
            <person name="Futamata H."/>
        </authorList>
    </citation>
    <scope>NUCLEOTIDE SEQUENCE [LARGE SCALE GENOMIC DNA]</scope>
    <source>
        <strain evidence="2 3">LAB-08</strain>
    </source>
</reference>
<evidence type="ECO:0000313" key="3">
    <source>
        <dbReference type="Proteomes" id="UP000218595"/>
    </source>
</evidence>
<keyword evidence="1" id="KW-0472">Membrane</keyword>
<proteinExistence type="predicted"/>
<dbReference type="EMBL" id="AP017423">
    <property type="protein sequence ID" value="BCX68909.1"/>
    <property type="molecule type" value="Genomic_DNA"/>
</dbReference>
<keyword evidence="1" id="KW-0812">Transmembrane</keyword>
<keyword evidence="1" id="KW-1133">Transmembrane helix</keyword>
<evidence type="ECO:0000313" key="2">
    <source>
        <dbReference type="EMBL" id="BCX68909.1"/>
    </source>
</evidence>
<sequence>MHTQPTNQDNIEQLRRDIASLAEEMRRPAPSAARASLLPFCIGVAFALATFVVVTLIAKSI</sequence>
<keyword evidence="3" id="KW-1185">Reference proteome</keyword>
<evidence type="ECO:0000256" key="1">
    <source>
        <dbReference type="SAM" id="Phobius"/>
    </source>
</evidence>
<organism evidence="2 3">
    <name type="scientific">Pseudomonas izuensis</name>
    <dbReference type="NCBI Taxonomy" id="2684212"/>
    <lineage>
        <taxon>Bacteria</taxon>
        <taxon>Pseudomonadati</taxon>
        <taxon>Pseudomonadota</taxon>
        <taxon>Gammaproteobacteria</taxon>
        <taxon>Pseudomonadales</taxon>
        <taxon>Pseudomonadaceae</taxon>
        <taxon>Pseudomonas</taxon>
    </lineage>
</organism>
<feature type="transmembrane region" description="Helical" evidence="1">
    <location>
        <begin position="37"/>
        <end position="58"/>
    </location>
</feature>
<evidence type="ECO:0008006" key="4">
    <source>
        <dbReference type="Google" id="ProtNLM"/>
    </source>
</evidence>
<name>A0ABM7RV68_9PSED</name>